<dbReference type="InterPro" id="IPR013766">
    <property type="entry name" value="Thioredoxin_domain"/>
</dbReference>
<keyword evidence="2" id="KW-0732">Signal</keyword>
<dbReference type="InterPro" id="IPR012336">
    <property type="entry name" value="Thioredoxin-like_fold"/>
</dbReference>
<accession>A0ABW9JGA3</accession>
<feature type="signal peptide" evidence="2">
    <location>
        <begin position="1"/>
        <end position="19"/>
    </location>
</feature>
<comment type="caution">
    <text evidence="4">The sequence shown here is derived from an EMBL/GenBank/DDBJ whole genome shotgun (WGS) entry which is preliminary data.</text>
</comment>
<dbReference type="Proteomes" id="UP001517367">
    <property type="component" value="Unassembled WGS sequence"/>
</dbReference>
<organism evidence="4 5">
    <name type="scientific">Pedobacter helvus</name>
    <dbReference type="NCBI Taxonomy" id="2563444"/>
    <lineage>
        <taxon>Bacteria</taxon>
        <taxon>Pseudomonadati</taxon>
        <taxon>Bacteroidota</taxon>
        <taxon>Sphingobacteriia</taxon>
        <taxon>Sphingobacteriales</taxon>
        <taxon>Sphingobacteriaceae</taxon>
        <taxon>Pedobacter</taxon>
    </lineage>
</organism>
<sequence length="416" mass="47337">MKNFRLVMLLILNSVAALAATAEGINFERGTWKEITAKAKKENKLIFIDCYTSWCGPCKRLSAEIFPLKAVGDLFNENFINYKVDMEKGEGIALQKKFYVGAFPTLLWVNADGEVVHRALGFMDANALLADAEKALNGGSSLTELEARYQKDPNNVEYVKAFLQSLVKTADVRAREVTEKYLLLIPKEQYLDADVFELMTKNQPDPFSTAGQYFFEHRSAFEAKFKKTRTDVFAINIYDRYARSLLNQVKDGKELDEKSFQKLIALMENQQFEKRHFLADDLKVSALAYQKDWKAYAAKIDALLGENRYQNVSSGVLDRWINPVLENDCEEVQVLKSAVAWTILSFKNNTTFSMDRFSKNLVTRIKLLEKIPNSMATLLQAKTELAILQELAIKQEKFAADKAKTIKMIEAMSGKK</sequence>
<protein>
    <submittedName>
        <fullName evidence="4">Thioredoxin family protein</fullName>
    </submittedName>
</protein>
<dbReference type="PROSITE" id="PS51352">
    <property type="entry name" value="THIOREDOXIN_2"/>
    <property type="match status" value="1"/>
</dbReference>
<dbReference type="SUPFAM" id="SSF52833">
    <property type="entry name" value="Thioredoxin-like"/>
    <property type="match status" value="1"/>
</dbReference>
<feature type="chain" id="PRO_5046284447" evidence="2">
    <location>
        <begin position="20"/>
        <end position="416"/>
    </location>
</feature>
<dbReference type="PROSITE" id="PS00194">
    <property type="entry name" value="THIOREDOXIN_1"/>
    <property type="match status" value="1"/>
</dbReference>
<evidence type="ECO:0000256" key="2">
    <source>
        <dbReference type="SAM" id="SignalP"/>
    </source>
</evidence>
<dbReference type="InterPro" id="IPR017937">
    <property type="entry name" value="Thioredoxin_CS"/>
</dbReference>
<name>A0ABW9JGA3_9SPHI</name>
<gene>
    <name evidence="4" type="ORF">E5L68_006515</name>
</gene>
<evidence type="ECO:0000313" key="5">
    <source>
        <dbReference type="Proteomes" id="UP001517367"/>
    </source>
</evidence>
<evidence type="ECO:0000256" key="1">
    <source>
        <dbReference type="ARBA" id="ARBA00023284"/>
    </source>
</evidence>
<dbReference type="EMBL" id="SRMP02000008">
    <property type="protein sequence ID" value="MFN0291036.1"/>
    <property type="molecule type" value="Genomic_DNA"/>
</dbReference>
<dbReference type="Gene3D" id="3.40.30.10">
    <property type="entry name" value="Glutaredoxin"/>
    <property type="match status" value="1"/>
</dbReference>
<dbReference type="InterPro" id="IPR036249">
    <property type="entry name" value="Thioredoxin-like_sf"/>
</dbReference>
<keyword evidence="5" id="KW-1185">Reference proteome</keyword>
<proteinExistence type="predicted"/>
<evidence type="ECO:0000259" key="3">
    <source>
        <dbReference type="PROSITE" id="PS51352"/>
    </source>
</evidence>
<dbReference type="RefSeq" id="WP_138730246.1">
    <property type="nucleotide sequence ID" value="NZ_SRMP02000008.1"/>
</dbReference>
<keyword evidence="1" id="KW-0676">Redox-active center</keyword>
<feature type="domain" description="Thioredoxin" evidence="3">
    <location>
        <begin position="11"/>
        <end position="137"/>
    </location>
</feature>
<reference evidence="4 5" key="1">
    <citation type="submission" date="2024-12" db="EMBL/GenBank/DDBJ databases">
        <authorList>
            <person name="Hu S."/>
        </authorList>
    </citation>
    <scope>NUCLEOTIDE SEQUENCE [LARGE SCALE GENOMIC DNA]</scope>
    <source>
        <strain evidence="4 5">P-25</strain>
    </source>
</reference>
<dbReference type="CDD" id="cd02961">
    <property type="entry name" value="PDI_a_family"/>
    <property type="match status" value="1"/>
</dbReference>
<dbReference type="Pfam" id="PF13098">
    <property type="entry name" value="Thioredoxin_2"/>
    <property type="match status" value="1"/>
</dbReference>
<evidence type="ECO:0000313" key="4">
    <source>
        <dbReference type="EMBL" id="MFN0291036.1"/>
    </source>
</evidence>